<dbReference type="InParanoid" id="A0A0V0QUB3"/>
<sequence>MNQNQTIPREIIKWLDSLDLAYSVRNVRRDLQNGFIVAEILSRYFPKEISIYSFDNGLKLEKKKDNWEQISKFLRKKEFILQRQEYEKIYNAAPDVALTFLSQLYEFLTRKQLQTDKKPKIKQDEEIPSYAKPTALTLARDRELVRIVDNDEKKMRTQVTIAMHNDQAREEKQDSNIIEYLVLKRRAQLEEQLRQEEEQMLERKRKYNQEQTQQPEVQEIQIKSFKSSTSKKNKEQQGQLMETKGILENLSEISGGLLKKEFVEKAIRDLKLDKKQSTLVQLFNRFDEIKYEKQDDPNVIEAFLIHFQSETCIENIVEQLNNNFLDFKKFFHLFLRVLEQSPDNSKQFLYCISLFKQVAQKLCEIDPQTLQMMFESILMKELVFIVKKFPTKREQIIDTFYYFCAQDSLSRLHLIKKIKELLNTDMATYLSILSVLVTQDYGDDFDGELYQLFSHFAFQSLYSSSPFMRTNCLKIINEILYYSYEPILAKMHKLQKLIFDDWWEVKAQILIITANLLLYIAQSQLELEQRSQKNSPKNDSQNMEEIKSIHSKDNNNNNNNNNNSQDQETIRQQQEYLMNITLGIFRTQVSENILRIGLIYLAPVLNHYPQLCDRYLDILLEIHDGFREIVLTTDPVPGMEEGQIVRGYASFNYKLSEAPIIWNSVGIAKSLDKYTKNNQLEQFQRVHLDILIGCLYKQMEDADAQTWMEIYENISTLIFDSLYFSELCYQASDILKKIFLFESIQKFVLNFSFDLFSQVLQQIFHPDVEEQCKENLLQFFQFLITQNDIFVGYIFDIIKLFSEQNKTIFLKSNLIEFMNDLAKDRRTKMFRIDYLPK</sequence>
<dbReference type="AlphaFoldDB" id="A0A0V0QUB3"/>
<dbReference type="SUPFAM" id="SSF47576">
    <property type="entry name" value="Calponin-homology domain, CH-domain"/>
    <property type="match status" value="1"/>
</dbReference>
<dbReference type="Proteomes" id="UP000054937">
    <property type="component" value="Unassembled WGS sequence"/>
</dbReference>
<reference evidence="3 4" key="1">
    <citation type="journal article" date="2015" name="Sci. Rep.">
        <title>Genome of the facultative scuticociliatosis pathogen Pseudocohnilembus persalinus provides insight into its virulence through horizontal gene transfer.</title>
        <authorList>
            <person name="Xiong J."/>
            <person name="Wang G."/>
            <person name="Cheng J."/>
            <person name="Tian M."/>
            <person name="Pan X."/>
            <person name="Warren A."/>
            <person name="Jiang C."/>
            <person name="Yuan D."/>
            <person name="Miao W."/>
        </authorList>
    </citation>
    <scope>NUCLEOTIDE SEQUENCE [LARGE SCALE GENOMIC DNA]</scope>
    <source>
        <strain evidence="3">36N120E</strain>
    </source>
</reference>
<evidence type="ECO:0000313" key="4">
    <source>
        <dbReference type="Proteomes" id="UP000054937"/>
    </source>
</evidence>
<dbReference type="Gene3D" id="1.10.418.10">
    <property type="entry name" value="Calponin-like domain"/>
    <property type="match status" value="1"/>
</dbReference>
<accession>A0A0V0QUB3</accession>
<evidence type="ECO:0000256" key="1">
    <source>
        <dbReference type="SAM" id="MobiDB-lite"/>
    </source>
</evidence>
<proteinExistence type="predicted"/>
<dbReference type="InterPro" id="IPR001715">
    <property type="entry name" value="CH_dom"/>
</dbReference>
<dbReference type="SUPFAM" id="SSF48371">
    <property type="entry name" value="ARM repeat"/>
    <property type="match status" value="1"/>
</dbReference>
<evidence type="ECO:0000259" key="2">
    <source>
        <dbReference type="PROSITE" id="PS50021"/>
    </source>
</evidence>
<comment type="caution">
    <text evidence="3">The sequence shown here is derived from an EMBL/GenBank/DDBJ whole genome shotgun (WGS) entry which is preliminary data.</text>
</comment>
<dbReference type="PANTHER" id="PTHR12509:SF8">
    <property type="entry name" value="SPERMATOGENESIS-ASSOCIATED PROTEIN 4"/>
    <property type="match status" value="1"/>
</dbReference>
<dbReference type="InterPro" id="IPR016024">
    <property type="entry name" value="ARM-type_fold"/>
</dbReference>
<feature type="domain" description="Calponin-homology (CH)" evidence="2">
    <location>
        <begin position="5"/>
        <end position="109"/>
    </location>
</feature>
<dbReference type="OrthoDB" id="62528at2759"/>
<dbReference type="InterPro" id="IPR010441">
    <property type="entry name" value="CH_2"/>
</dbReference>
<keyword evidence="4" id="KW-1185">Reference proteome</keyword>
<dbReference type="PROSITE" id="PS50021">
    <property type="entry name" value="CH"/>
    <property type="match status" value="1"/>
</dbReference>
<feature type="region of interest" description="Disordered" evidence="1">
    <location>
        <begin position="204"/>
        <end position="240"/>
    </location>
</feature>
<protein>
    <submittedName>
        <fullName evidence="3">Calponin homology domain</fullName>
    </submittedName>
</protein>
<dbReference type="PANTHER" id="PTHR12509">
    <property type="entry name" value="SPERMATOGENESIS-ASSOCIATED 4-RELATED"/>
    <property type="match status" value="1"/>
</dbReference>
<evidence type="ECO:0000313" key="3">
    <source>
        <dbReference type="EMBL" id="KRX05819.1"/>
    </source>
</evidence>
<dbReference type="OMA" id="IEREFHP"/>
<dbReference type="GO" id="GO:0051493">
    <property type="term" value="P:regulation of cytoskeleton organization"/>
    <property type="evidence" value="ECO:0007669"/>
    <property type="project" value="TreeGrafter"/>
</dbReference>
<dbReference type="EMBL" id="LDAU01000104">
    <property type="protein sequence ID" value="KRX05819.1"/>
    <property type="molecule type" value="Genomic_DNA"/>
</dbReference>
<dbReference type="GO" id="GO:0008017">
    <property type="term" value="F:microtubule binding"/>
    <property type="evidence" value="ECO:0007669"/>
    <property type="project" value="TreeGrafter"/>
</dbReference>
<dbReference type="GO" id="GO:0005930">
    <property type="term" value="C:axoneme"/>
    <property type="evidence" value="ECO:0007669"/>
    <property type="project" value="TreeGrafter"/>
</dbReference>
<dbReference type="InterPro" id="IPR052111">
    <property type="entry name" value="Spermatogenesis_Ciliary_MAP"/>
</dbReference>
<dbReference type="Pfam" id="PF06294">
    <property type="entry name" value="CH_2"/>
    <property type="match status" value="1"/>
</dbReference>
<name>A0A0V0QUB3_PSEPJ</name>
<organism evidence="3 4">
    <name type="scientific">Pseudocohnilembus persalinus</name>
    <name type="common">Ciliate</name>
    <dbReference type="NCBI Taxonomy" id="266149"/>
    <lineage>
        <taxon>Eukaryota</taxon>
        <taxon>Sar</taxon>
        <taxon>Alveolata</taxon>
        <taxon>Ciliophora</taxon>
        <taxon>Intramacronucleata</taxon>
        <taxon>Oligohymenophorea</taxon>
        <taxon>Scuticociliatia</taxon>
        <taxon>Philasterida</taxon>
        <taxon>Pseudocohnilembidae</taxon>
        <taxon>Pseudocohnilembus</taxon>
    </lineage>
</organism>
<dbReference type="InterPro" id="IPR036872">
    <property type="entry name" value="CH_dom_sf"/>
</dbReference>
<gene>
    <name evidence="3" type="ORF">PPERSA_02351</name>
</gene>